<evidence type="ECO:0000313" key="1">
    <source>
        <dbReference type="EMBL" id="MCQ6288850.1"/>
    </source>
</evidence>
<comment type="caution">
    <text evidence="1">The sequence shown here is derived from an EMBL/GenBank/DDBJ whole genome shotgun (WGS) entry which is preliminary data.</text>
</comment>
<dbReference type="Proteomes" id="UP001204643">
    <property type="component" value="Unassembled WGS sequence"/>
</dbReference>
<proteinExistence type="predicted"/>
<organism evidence="1 2">
    <name type="scientific">Bacillus cereus</name>
    <dbReference type="NCBI Taxonomy" id="1396"/>
    <lineage>
        <taxon>Bacteria</taxon>
        <taxon>Bacillati</taxon>
        <taxon>Bacillota</taxon>
        <taxon>Bacilli</taxon>
        <taxon>Bacillales</taxon>
        <taxon>Bacillaceae</taxon>
        <taxon>Bacillus</taxon>
        <taxon>Bacillus cereus group</taxon>
    </lineage>
</organism>
<dbReference type="EMBL" id="JANHEB010000096">
    <property type="protein sequence ID" value="MCQ6288850.1"/>
    <property type="molecule type" value="Genomic_DNA"/>
</dbReference>
<dbReference type="RefSeq" id="WP_256425422.1">
    <property type="nucleotide sequence ID" value="NZ_JANHDY010000175.1"/>
</dbReference>
<accession>A0AAW5L8Z2</accession>
<evidence type="ECO:0008006" key="3">
    <source>
        <dbReference type="Google" id="ProtNLM"/>
    </source>
</evidence>
<reference evidence="1" key="1">
    <citation type="submission" date="2022-07" db="EMBL/GenBank/DDBJ databases">
        <title>Identification and characterization of Bacillus thuringiensis and other Bacillus cereus group isolates from spinach by whole genome sequencing.</title>
        <authorList>
            <person name="Zao X."/>
            <person name="Zervas A."/>
            <person name="Hendriks M."/>
            <person name="Rajkovic A."/>
            <person name="Van Overbeek L."/>
            <person name="Hendriksen N.B."/>
            <person name="Uyttendaele M."/>
        </authorList>
    </citation>
    <scope>NUCLEOTIDE SEQUENCE</scope>
    <source>
        <strain evidence="1">781001F-1</strain>
    </source>
</reference>
<gene>
    <name evidence="1" type="ORF">NPM19_30160</name>
</gene>
<sequence>MNKKDLIIKLIEDCRITMNEARVLQDLEPVPDTRYDRLYTKINE</sequence>
<dbReference type="AlphaFoldDB" id="A0AAW5L8Z2"/>
<protein>
    <recommendedName>
        <fullName evidence="3">Transcriptional regulator</fullName>
    </recommendedName>
</protein>
<name>A0AAW5L8Z2_BACCE</name>
<evidence type="ECO:0000313" key="2">
    <source>
        <dbReference type="Proteomes" id="UP001204643"/>
    </source>
</evidence>